<proteinExistence type="predicted"/>
<sequence>MARKDEPDGRLADGARVFVPVLGPAGGCGRSVVAGLLGAGLASYGSAVVLDTGLRWSSPWPNWAAAPGGGLVAIPPQRAASGAQVVAASSRCTGLDGADFAVLTDHQAWGSAPLSLPEDPWAWYQLAAAGGWQVAVADTSYAVADEVVFARSTRTAGVTSRWCGLPCALPVLCMPATTDGAQLVQGALMAASAEGLPVARMTVAVVSAAPGAAPAPVKAAVTMLEPRVAAVVEVPFDPHVRAYGLREMERLKARTRRAAAALAGAVMGAARESFGDPLPAAPRPAPMAGVPAVEEEVSV</sequence>
<dbReference type="EMBL" id="WEGJ01000029">
    <property type="protein sequence ID" value="MQY15144.1"/>
    <property type="molecule type" value="Genomic_DNA"/>
</dbReference>
<keyword evidence="3" id="KW-1185">Reference proteome</keyword>
<feature type="region of interest" description="Disordered" evidence="1">
    <location>
        <begin position="278"/>
        <end position="299"/>
    </location>
</feature>
<reference evidence="2 3" key="1">
    <citation type="submission" date="2019-10" db="EMBL/GenBank/DDBJ databases">
        <title>Streptomyces smaragdinus sp. nov. and Streptomyces fabii sp. nov., isolated from the gut of fungus growing-termite Macrotermes natalensis.</title>
        <authorList>
            <person name="Schwitalla J."/>
            <person name="Benndorf R."/>
            <person name="Martin K."/>
            <person name="De Beer W."/>
            <person name="Kaster A.-K."/>
            <person name="Vollmers J."/>
            <person name="Poulsen M."/>
            <person name="Beemelmanns C."/>
        </authorList>
    </citation>
    <scope>NUCLEOTIDE SEQUENCE [LARGE SCALE GENOMIC DNA]</scope>
    <source>
        <strain evidence="2 3">RB5</strain>
    </source>
</reference>
<gene>
    <name evidence="2" type="ORF">SRB5_53220</name>
</gene>
<name>A0A7K0CQW1_9ACTN</name>
<dbReference type="AlphaFoldDB" id="A0A7K0CQW1"/>
<evidence type="ECO:0000313" key="2">
    <source>
        <dbReference type="EMBL" id="MQY15144.1"/>
    </source>
</evidence>
<dbReference type="Proteomes" id="UP000466345">
    <property type="component" value="Unassembled WGS sequence"/>
</dbReference>
<accession>A0A7K0CQW1</accession>
<organism evidence="2 3">
    <name type="scientific">Streptomyces smaragdinus</name>
    <dbReference type="NCBI Taxonomy" id="2585196"/>
    <lineage>
        <taxon>Bacteria</taxon>
        <taxon>Bacillati</taxon>
        <taxon>Actinomycetota</taxon>
        <taxon>Actinomycetes</taxon>
        <taxon>Kitasatosporales</taxon>
        <taxon>Streptomycetaceae</taxon>
        <taxon>Streptomyces</taxon>
    </lineage>
</organism>
<protein>
    <submittedName>
        <fullName evidence="2">Uncharacterized protein</fullName>
    </submittedName>
</protein>
<evidence type="ECO:0000313" key="3">
    <source>
        <dbReference type="Proteomes" id="UP000466345"/>
    </source>
</evidence>
<evidence type="ECO:0000256" key="1">
    <source>
        <dbReference type="SAM" id="MobiDB-lite"/>
    </source>
</evidence>
<comment type="caution">
    <text evidence="2">The sequence shown here is derived from an EMBL/GenBank/DDBJ whole genome shotgun (WGS) entry which is preliminary data.</text>
</comment>